<dbReference type="OrthoDB" id="76038at2759"/>
<comment type="similarity">
    <text evidence="3">Belongs to the lysine N(6)-hydroxylase/L-ornithine N(5)-oxygenase family.</text>
</comment>
<dbReference type="Gene3D" id="3.50.50.60">
    <property type="entry name" value="FAD/NAD(P)-binding domain"/>
    <property type="match status" value="2"/>
</dbReference>
<dbReference type="EMBL" id="KL660504">
    <property type="protein sequence ID" value="KFA66011.1"/>
    <property type="molecule type" value="Genomic_DNA"/>
</dbReference>
<evidence type="ECO:0000256" key="9">
    <source>
        <dbReference type="ARBA" id="ARBA00047598"/>
    </source>
</evidence>
<dbReference type="SUPFAM" id="SSF51905">
    <property type="entry name" value="FAD/NAD(P)-binding domain"/>
    <property type="match status" value="2"/>
</dbReference>
<name>A0A084QPX6_STAC4</name>
<keyword evidence="5" id="KW-0285">Flavoprotein</keyword>
<evidence type="ECO:0000256" key="1">
    <source>
        <dbReference type="ARBA" id="ARBA00001974"/>
    </source>
</evidence>
<dbReference type="AlphaFoldDB" id="A0A084QPX6"/>
<keyword evidence="6" id="KW-0274">FAD</keyword>
<evidence type="ECO:0000313" key="11">
    <source>
        <dbReference type="EMBL" id="KFA66011.1"/>
    </source>
</evidence>
<dbReference type="InterPro" id="IPR036188">
    <property type="entry name" value="FAD/NAD-bd_sf"/>
</dbReference>
<comment type="catalytic activity">
    <reaction evidence="10">
        <text>L-ornithine + NADH + O2 = N(5)-hydroxy-L-ornithine + NAD(+) + H2O</text>
        <dbReference type="Rhea" id="RHEA:41512"/>
        <dbReference type="ChEBI" id="CHEBI:15377"/>
        <dbReference type="ChEBI" id="CHEBI:15379"/>
        <dbReference type="ChEBI" id="CHEBI:46911"/>
        <dbReference type="ChEBI" id="CHEBI:57540"/>
        <dbReference type="ChEBI" id="CHEBI:57945"/>
        <dbReference type="ChEBI" id="CHEBI:78275"/>
        <dbReference type="EC" id="1.14.13.196"/>
    </reaction>
</comment>
<reference evidence="11 12" key="1">
    <citation type="journal article" date="2014" name="BMC Genomics">
        <title>Comparative genome sequencing reveals chemotype-specific gene clusters in the toxigenic black mold Stachybotrys.</title>
        <authorList>
            <person name="Semeiks J."/>
            <person name="Borek D."/>
            <person name="Otwinowski Z."/>
            <person name="Grishin N.V."/>
        </authorList>
    </citation>
    <scope>NUCLEOTIDE SEQUENCE [LARGE SCALE GENOMIC DNA]</scope>
    <source>
        <strain evidence="11 12">IBT 40285</strain>
    </source>
</reference>
<comment type="cofactor">
    <cofactor evidence="1">
        <name>FAD</name>
        <dbReference type="ChEBI" id="CHEBI:57692"/>
    </cofactor>
</comment>
<sequence>MSCQEEEVYDVIIVGGGPCGLSAAARLRENTPAALFTDEEHRRFSWINKHGQKVSLKHVKGGKETLARTNNSKDELRMLVLDSSGKDWLSRWNNLFRTYEISHLRSHMLWHVDPQDRDALLGYAYQHHRENELTEMKNCVGKEISKHAKKRHADGRHIGGKQEARVAINLRDSNDYFNPSQALFSEHCRHVADRYKLGQGMMRHEVVEDLDYGVVKGVSVDDEMLFTVTTASQKRFARTVILAVGPANTPRIPRVPSMPDTATLPHTCHSMDIKDFPDPVIVERMQAQRRTNILVVGGGLTSAQLSDLAIRRGVTKVYHLMRGPCRIKHFDVGLEWMGKYKNTEHARFWLADSDEERLEIIKEARGGGSVTPVFHKRLKKHIASGKLNLHTETCLADAKFDEEKGLWTVQTSPPTEDLPPMDYIYFATGIQTDFTALPYLQTMLEKHPIPGRGGFPCINEDLMWNTGVPLFLVGRLAALQLGPAAPNIGGAKIGAERVGWAIEDIMRKRRLAESGQYPEQKVTSDLAEYLSGHHNMFSALAVQEE</sequence>
<proteinExistence type="inferred from homology"/>
<evidence type="ECO:0000313" key="12">
    <source>
        <dbReference type="Proteomes" id="UP000028524"/>
    </source>
</evidence>
<keyword evidence="7" id="KW-0521">NADP</keyword>
<dbReference type="PANTHER" id="PTHR38663">
    <property type="match status" value="1"/>
</dbReference>
<comment type="catalytic activity">
    <reaction evidence="9">
        <text>L-ornithine + NADPH + O2 = N(5)-hydroxy-L-ornithine + NADP(+) + H2O</text>
        <dbReference type="Rhea" id="RHEA:41508"/>
        <dbReference type="ChEBI" id="CHEBI:15377"/>
        <dbReference type="ChEBI" id="CHEBI:15379"/>
        <dbReference type="ChEBI" id="CHEBI:46911"/>
        <dbReference type="ChEBI" id="CHEBI:57783"/>
        <dbReference type="ChEBI" id="CHEBI:58349"/>
        <dbReference type="ChEBI" id="CHEBI:78275"/>
        <dbReference type="EC" id="1.14.13.196"/>
    </reaction>
</comment>
<evidence type="ECO:0000256" key="5">
    <source>
        <dbReference type="ARBA" id="ARBA00022630"/>
    </source>
</evidence>
<dbReference type="InterPro" id="IPR025700">
    <property type="entry name" value="Lys/Orn_oxygenase"/>
</dbReference>
<accession>A0A084QPX6</accession>
<evidence type="ECO:0000256" key="6">
    <source>
        <dbReference type="ARBA" id="ARBA00022827"/>
    </source>
</evidence>
<dbReference type="OMA" id="KHGRKMN"/>
<evidence type="ECO:0000256" key="3">
    <source>
        <dbReference type="ARBA" id="ARBA00007588"/>
    </source>
</evidence>
<dbReference type="InParanoid" id="A0A084QPX6"/>
<protein>
    <recommendedName>
        <fullName evidence="4">L-ornithine N(5)-monooxygenase [NAD(P)H]</fullName>
        <ecNumber evidence="4">1.14.13.196</ecNumber>
    </recommendedName>
</protein>
<evidence type="ECO:0000256" key="7">
    <source>
        <dbReference type="ARBA" id="ARBA00022857"/>
    </source>
</evidence>
<keyword evidence="12" id="KW-1185">Reference proteome</keyword>
<dbReference type="Pfam" id="PF13434">
    <property type="entry name" value="Lys_Orn_oxgnase"/>
    <property type="match status" value="1"/>
</dbReference>
<dbReference type="Proteomes" id="UP000028524">
    <property type="component" value="Unassembled WGS sequence"/>
</dbReference>
<dbReference type="HOGENOM" id="CLU_014633_1_1_1"/>
<evidence type="ECO:0000256" key="10">
    <source>
        <dbReference type="ARBA" id="ARBA00049248"/>
    </source>
</evidence>
<evidence type="ECO:0000256" key="4">
    <source>
        <dbReference type="ARBA" id="ARBA00012881"/>
    </source>
</evidence>
<evidence type="ECO:0000256" key="8">
    <source>
        <dbReference type="ARBA" id="ARBA00023002"/>
    </source>
</evidence>
<comment type="pathway">
    <text evidence="2">Siderophore biosynthesis.</text>
</comment>
<dbReference type="GO" id="GO:0016491">
    <property type="term" value="F:oxidoreductase activity"/>
    <property type="evidence" value="ECO:0007669"/>
    <property type="project" value="UniProtKB-KW"/>
</dbReference>
<evidence type="ECO:0000256" key="2">
    <source>
        <dbReference type="ARBA" id="ARBA00004924"/>
    </source>
</evidence>
<dbReference type="EC" id="1.14.13.196" evidence="4"/>
<dbReference type="STRING" id="1283841.A0A084QPX6"/>
<keyword evidence="8" id="KW-0560">Oxidoreductase</keyword>
<dbReference type="PANTHER" id="PTHR38663:SF1">
    <property type="entry name" value="L-ORNITHINE N(5)-MONOOXYGENASE"/>
    <property type="match status" value="1"/>
</dbReference>
<gene>
    <name evidence="11" type="ORF">S40285_03682</name>
</gene>
<organism evidence="11 12">
    <name type="scientific">Stachybotrys chlorohalonatus (strain IBT 40285)</name>
    <dbReference type="NCBI Taxonomy" id="1283841"/>
    <lineage>
        <taxon>Eukaryota</taxon>
        <taxon>Fungi</taxon>
        <taxon>Dikarya</taxon>
        <taxon>Ascomycota</taxon>
        <taxon>Pezizomycotina</taxon>
        <taxon>Sordariomycetes</taxon>
        <taxon>Hypocreomycetidae</taxon>
        <taxon>Hypocreales</taxon>
        <taxon>Stachybotryaceae</taxon>
        <taxon>Stachybotrys</taxon>
    </lineage>
</organism>